<dbReference type="EMBL" id="VSRR010061302">
    <property type="protein sequence ID" value="MPC83028.1"/>
    <property type="molecule type" value="Genomic_DNA"/>
</dbReference>
<comment type="caution">
    <text evidence="4">The sequence shown here is derived from an EMBL/GenBank/DDBJ whole genome shotgun (WGS) entry which is preliminary data.</text>
</comment>
<gene>
    <name evidence="4" type="primary">LGMN</name>
    <name evidence="4" type="ORF">E2C01_077717</name>
</gene>
<organism evidence="4 5">
    <name type="scientific">Portunus trituberculatus</name>
    <name type="common">Swimming crab</name>
    <name type="synonym">Neptunus trituberculatus</name>
    <dbReference type="NCBI Taxonomy" id="210409"/>
    <lineage>
        <taxon>Eukaryota</taxon>
        <taxon>Metazoa</taxon>
        <taxon>Ecdysozoa</taxon>
        <taxon>Arthropoda</taxon>
        <taxon>Crustacea</taxon>
        <taxon>Multicrustacea</taxon>
        <taxon>Malacostraca</taxon>
        <taxon>Eumalacostraca</taxon>
        <taxon>Eucarida</taxon>
        <taxon>Decapoda</taxon>
        <taxon>Pleocyemata</taxon>
        <taxon>Brachyura</taxon>
        <taxon>Eubrachyura</taxon>
        <taxon>Portunoidea</taxon>
        <taxon>Portunidae</taxon>
        <taxon>Portuninae</taxon>
        <taxon>Portunus</taxon>
    </lineage>
</organism>
<dbReference type="Gene3D" id="3.40.50.1460">
    <property type="match status" value="1"/>
</dbReference>
<accession>A0A5B7IQG3</accession>
<dbReference type="PANTHER" id="PTHR12000:SF42">
    <property type="entry name" value="LEGUMAIN"/>
    <property type="match status" value="1"/>
</dbReference>
<feature type="signal peptide" evidence="3">
    <location>
        <begin position="1"/>
        <end position="17"/>
    </location>
</feature>
<dbReference type="Pfam" id="PF01650">
    <property type="entry name" value="Peptidase_C13"/>
    <property type="match status" value="2"/>
</dbReference>
<dbReference type="GO" id="GO:0005773">
    <property type="term" value="C:vacuole"/>
    <property type="evidence" value="ECO:0007669"/>
    <property type="project" value="GOC"/>
</dbReference>
<dbReference type="OrthoDB" id="9995590at2759"/>
<keyword evidence="5" id="KW-1185">Reference proteome</keyword>
<dbReference type="Proteomes" id="UP000324222">
    <property type="component" value="Unassembled WGS sequence"/>
</dbReference>
<dbReference type="GO" id="GO:0004197">
    <property type="term" value="F:cysteine-type endopeptidase activity"/>
    <property type="evidence" value="ECO:0007669"/>
    <property type="project" value="TreeGrafter"/>
</dbReference>
<reference evidence="4 5" key="1">
    <citation type="submission" date="2019-05" db="EMBL/GenBank/DDBJ databases">
        <title>Another draft genome of Portunus trituberculatus and its Hox gene families provides insights of decapod evolution.</title>
        <authorList>
            <person name="Jeong J.-H."/>
            <person name="Song I."/>
            <person name="Kim S."/>
            <person name="Choi T."/>
            <person name="Kim D."/>
            <person name="Ryu S."/>
            <person name="Kim W."/>
        </authorList>
    </citation>
    <scope>NUCLEOTIDE SEQUENCE [LARGE SCALE GENOMIC DNA]</scope>
    <source>
        <tissue evidence="4">Muscle</tissue>
    </source>
</reference>
<keyword evidence="3" id="KW-0732">Signal</keyword>
<evidence type="ECO:0000256" key="3">
    <source>
        <dbReference type="SAM" id="SignalP"/>
    </source>
</evidence>
<feature type="region of interest" description="Disordered" evidence="2">
    <location>
        <begin position="96"/>
        <end position="115"/>
    </location>
</feature>
<evidence type="ECO:0000256" key="2">
    <source>
        <dbReference type="SAM" id="MobiDB-lite"/>
    </source>
</evidence>
<evidence type="ECO:0000313" key="4">
    <source>
        <dbReference type="EMBL" id="MPC83028.1"/>
    </source>
</evidence>
<dbReference type="GO" id="GO:0051603">
    <property type="term" value="P:proteolysis involved in protein catabolic process"/>
    <property type="evidence" value="ECO:0007669"/>
    <property type="project" value="TreeGrafter"/>
</dbReference>
<dbReference type="AlphaFoldDB" id="A0A5B7IQG3"/>
<protein>
    <submittedName>
        <fullName evidence="4">Legumain</fullName>
    </submittedName>
</protein>
<name>A0A5B7IQG3_PORTR</name>
<proteinExistence type="inferred from homology"/>
<comment type="similarity">
    <text evidence="1">Belongs to the peptidase C13 family.</text>
</comment>
<feature type="chain" id="PRO_5023009485" evidence="3">
    <location>
        <begin position="18"/>
        <end position="207"/>
    </location>
</feature>
<evidence type="ECO:0000256" key="1">
    <source>
        <dbReference type="ARBA" id="ARBA00009941"/>
    </source>
</evidence>
<dbReference type="PRINTS" id="PR00776">
    <property type="entry name" value="HEMOGLOBNASE"/>
</dbReference>
<evidence type="ECO:0000313" key="5">
    <source>
        <dbReference type="Proteomes" id="UP000324222"/>
    </source>
</evidence>
<dbReference type="PANTHER" id="PTHR12000">
    <property type="entry name" value="HEMOGLOBINASE FAMILY MEMBER"/>
    <property type="match status" value="1"/>
</dbReference>
<dbReference type="InterPro" id="IPR001096">
    <property type="entry name" value="Peptidase_C13"/>
</dbReference>
<sequence length="207" mass="22647">MMRVVLAVVAAAALGSALVVPDAGKQNGNLWAVLVAGSNSWFNYRHQSDVCHAYQILHDHGVPDDHIIVMMYDDLAHNTDLDFPLYLKPVRYESQGERLSPRSNPTPGVVINRPDGPNVYTGVPKDYVGKDVTPQNFLKVLKGDSEGLKGVGSGKVLGSGPNDRVFINLVDHGAPGIFGFPTSFLHVKDFRNAIQSMHRNKQFKDVS</sequence>
<dbReference type="GO" id="GO:0006624">
    <property type="term" value="P:vacuolar protein processing"/>
    <property type="evidence" value="ECO:0007669"/>
    <property type="project" value="TreeGrafter"/>
</dbReference>